<evidence type="ECO:0000256" key="15">
    <source>
        <dbReference type="PIRSR" id="PIRSR006769-3"/>
    </source>
</evidence>
<evidence type="ECO:0000256" key="11">
    <source>
        <dbReference type="ARBA" id="ARBA00023268"/>
    </source>
</evidence>
<feature type="binding site" evidence="14">
    <location>
        <begin position="305"/>
        <end position="311"/>
    </location>
    <ligand>
        <name>NADP(+)</name>
        <dbReference type="ChEBI" id="CHEBI:58349"/>
    </ligand>
</feature>
<dbReference type="Gene3D" id="3.40.430.10">
    <property type="entry name" value="Dihydrofolate Reductase, subunit A"/>
    <property type="match status" value="1"/>
</dbReference>
<dbReference type="EMBL" id="CP000544">
    <property type="protein sequence ID" value="ABM61676.1"/>
    <property type="molecule type" value="Genomic_DNA"/>
</dbReference>
<dbReference type="InterPro" id="IPR004794">
    <property type="entry name" value="Eubact_RibD"/>
</dbReference>
<dbReference type="GO" id="GO:0050661">
    <property type="term" value="F:NADP binding"/>
    <property type="evidence" value="ECO:0007669"/>
    <property type="project" value="InterPro"/>
</dbReference>
<feature type="binding site" evidence="14">
    <location>
        <position position="214"/>
    </location>
    <ligand>
        <name>substrate</name>
    </ligand>
</feature>
<evidence type="ECO:0000256" key="10">
    <source>
        <dbReference type="ARBA" id="ARBA00023002"/>
    </source>
</evidence>
<proteinExistence type="inferred from homology"/>
<comment type="pathway">
    <text evidence="2 12">Cofactor biosynthesis; riboflavin biosynthesis; 5-amino-6-(D-ribitylamino)uracil from GTP: step 2/4.</text>
</comment>
<evidence type="ECO:0000256" key="14">
    <source>
        <dbReference type="PIRSR" id="PIRSR006769-2"/>
    </source>
</evidence>
<dbReference type="AlphaFoldDB" id="A1WVG4"/>
<dbReference type="KEGG" id="hha:Hhal_0900"/>
<dbReference type="Pfam" id="PF01872">
    <property type="entry name" value="RibD_C"/>
    <property type="match status" value="1"/>
</dbReference>
<dbReference type="GO" id="GO:0008270">
    <property type="term" value="F:zinc ion binding"/>
    <property type="evidence" value="ECO:0007669"/>
    <property type="project" value="InterPro"/>
</dbReference>
<dbReference type="InterPro" id="IPR002734">
    <property type="entry name" value="RibDG_C"/>
</dbReference>
<feature type="domain" description="CMP/dCMP-type deaminase" evidence="16">
    <location>
        <begin position="9"/>
        <end position="130"/>
    </location>
</feature>
<feature type="binding site" evidence="14">
    <location>
        <position position="175"/>
    </location>
    <ligand>
        <name>substrate</name>
    </ligand>
</feature>
<evidence type="ECO:0000259" key="16">
    <source>
        <dbReference type="PROSITE" id="PS51747"/>
    </source>
</evidence>
<comment type="catalytic activity">
    <reaction evidence="12">
        <text>5-amino-6-(5-phospho-D-ribitylamino)uracil + NADP(+) = 5-amino-6-(5-phospho-D-ribosylamino)uracil + NADPH + H(+)</text>
        <dbReference type="Rhea" id="RHEA:17845"/>
        <dbReference type="ChEBI" id="CHEBI:15378"/>
        <dbReference type="ChEBI" id="CHEBI:57783"/>
        <dbReference type="ChEBI" id="CHEBI:58349"/>
        <dbReference type="ChEBI" id="CHEBI:58421"/>
        <dbReference type="ChEBI" id="CHEBI:58453"/>
        <dbReference type="EC" id="1.1.1.193"/>
    </reaction>
</comment>
<dbReference type="InterPro" id="IPR050765">
    <property type="entry name" value="Riboflavin_Biosynth_HTPR"/>
</dbReference>
<evidence type="ECO:0000313" key="18">
    <source>
        <dbReference type="Proteomes" id="UP000000647"/>
    </source>
</evidence>
<keyword evidence="10 12" id="KW-0560">Oxidoreductase</keyword>
<comment type="pathway">
    <text evidence="3 12">Cofactor biosynthesis; riboflavin biosynthesis; 5-amino-6-(D-ribitylamino)uracil from GTP: step 3/4.</text>
</comment>
<reference evidence="18" key="1">
    <citation type="submission" date="2006-12" db="EMBL/GenBank/DDBJ databases">
        <title>Complete sequence of Halorhodospira halophila SL1.</title>
        <authorList>
            <consortium name="US DOE Joint Genome Institute"/>
            <person name="Copeland A."/>
            <person name="Lucas S."/>
            <person name="Lapidus A."/>
            <person name="Barry K."/>
            <person name="Detter J.C."/>
            <person name="Glavina del Rio T."/>
            <person name="Hammon N."/>
            <person name="Israni S."/>
            <person name="Dalin E."/>
            <person name="Tice H."/>
            <person name="Pitluck S."/>
            <person name="Saunders E."/>
            <person name="Brettin T."/>
            <person name="Bruce D."/>
            <person name="Han C."/>
            <person name="Tapia R."/>
            <person name="Schmutz J."/>
            <person name="Larimer F."/>
            <person name="Land M."/>
            <person name="Hauser L."/>
            <person name="Kyrpides N."/>
            <person name="Mikhailova N."/>
            <person name="Hoff W."/>
            <person name="Richardson P."/>
        </authorList>
    </citation>
    <scope>NUCLEOTIDE SEQUENCE [LARGE SCALE GENOMIC DNA]</scope>
    <source>
        <strain evidence="18">DSM 244 / SL1</strain>
    </source>
</reference>
<dbReference type="Proteomes" id="UP000000647">
    <property type="component" value="Chromosome"/>
</dbReference>
<dbReference type="InterPro" id="IPR016193">
    <property type="entry name" value="Cytidine_deaminase-like"/>
</dbReference>
<keyword evidence="11" id="KW-0511">Multifunctional enzyme</keyword>
<organism evidence="17 18">
    <name type="scientific">Halorhodospira halophila (strain DSM 244 / SL1)</name>
    <name type="common">Ectothiorhodospira halophila (strain DSM 244 / SL1)</name>
    <dbReference type="NCBI Taxonomy" id="349124"/>
    <lineage>
        <taxon>Bacteria</taxon>
        <taxon>Pseudomonadati</taxon>
        <taxon>Pseudomonadota</taxon>
        <taxon>Gammaproteobacteria</taxon>
        <taxon>Chromatiales</taxon>
        <taxon>Ectothiorhodospiraceae</taxon>
        <taxon>Halorhodospira</taxon>
    </lineage>
</organism>
<comment type="function">
    <text evidence="1 12">Converts 2,5-diamino-6-(ribosylamino)-4(3h)-pyrimidinone 5'-phosphate into 5-amino-6-(ribosylamino)-2,4(1h,3h)-pyrimidinedione 5'-phosphate.</text>
</comment>
<dbReference type="InterPro" id="IPR024072">
    <property type="entry name" value="DHFR-like_dom_sf"/>
</dbReference>
<feature type="binding site" evidence="14">
    <location>
        <position position="203"/>
    </location>
    <ligand>
        <name>substrate</name>
    </ligand>
</feature>
<evidence type="ECO:0000256" key="13">
    <source>
        <dbReference type="PIRSR" id="PIRSR006769-1"/>
    </source>
</evidence>
<dbReference type="GO" id="GO:0008835">
    <property type="term" value="F:diaminohydroxyphosphoribosylaminopyrimidine deaminase activity"/>
    <property type="evidence" value="ECO:0007669"/>
    <property type="project" value="UniProtKB-EC"/>
</dbReference>
<feature type="binding site" evidence="15">
    <location>
        <position position="57"/>
    </location>
    <ligand>
        <name>Zn(2+)</name>
        <dbReference type="ChEBI" id="CHEBI:29105"/>
        <note>catalytic</note>
    </ligand>
</feature>
<evidence type="ECO:0000256" key="8">
    <source>
        <dbReference type="ARBA" id="ARBA00022833"/>
    </source>
</evidence>
<evidence type="ECO:0000256" key="3">
    <source>
        <dbReference type="ARBA" id="ARBA00004910"/>
    </source>
</evidence>
<dbReference type="EC" id="3.5.4.26" evidence="12"/>
<dbReference type="RefSeq" id="WP_011813699.1">
    <property type="nucleotide sequence ID" value="NC_008789.1"/>
</dbReference>
<dbReference type="GO" id="GO:0009231">
    <property type="term" value="P:riboflavin biosynthetic process"/>
    <property type="evidence" value="ECO:0007669"/>
    <property type="project" value="UniProtKB-UniPathway"/>
</dbReference>
<feature type="binding site" evidence="14">
    <location>
        <position position="191"/>
    </location>
    <ligand>
        <name>substrate</name>
    </ligand>
</feature>
<reference evidence="17 18" key="2">
    <citation type="journal article" date="2013" name="Stand. Genomic Sci.">
        <title>Complete genome sequence of Halorhodospira halophila SL1.</title>
        <authorList>
            <person name="Challacombe J.F."/>
            <person name="Majid S."/>
            <person name="Deole R."/>
            <person name="Brettin T.S."/>
            <person name="Bruce D."/>
            <person name="Delano S.F."/>
            <person name="Detter J.C."/>
            <person name="Gleasner C.D."/>
            <person name="Han C.S."/>
            <person name="Misra M."/>
            <person name="Reitenga K.G."/>
            <person name="Mikhailova N."/>
            <person name="Woyke T."/>
            <person name="Pitluck S."/>
            <person name="Nolan M."/>
            <person name="Land M.L."/>
            <person name="Saunders E."/>
            <person name="Tapia R."/>
            <person name="Lapidus A."/>
            <person name="Ivanova N."/>
            <person name="Hoff W.D."/>
        </authorList>
    </citation>
    <scope>NUCLEOTIDE SEQUENCE [LARGE SCALE GENOMIC DNA]</scope>
    <source>
        <strain evidence="18">DSM 244 / SL1</strain>
    </source>
</reference>
<comment type="cofactor">
    <cofactor evidence="12 15">
        <name>Zn(2+)</name>
        <dbReference type="ChEBI" id="CHEBI:29105"/>
    </cofactor>
    <text evidence="12 15">Binds 1 zinc ion.</text>
</comment>
<keyword evidence="6 12" id="KW-0686">Riboflavin biosynthesis</keyword>
<dbReference type="eggNOG" id="COG0117">
    <property type="taxonomic scope" value="Bacteria"/>
</dbReference>
<evidence type="ECO:0000256" key="1">
    <source>
        <dbReference type="ARBA" id="ARBA00002151"/>
    </source>
</evidence>
<dbReference type="PROSITE" id="PS51747">
    <property type="entry name" value="CYT_DCMP_DEAMINASES_2"/>
    <property type="match status" value="1"/>
</dbReference>
<evidence type="ECO:0000256" key="5">
    <source>
        <dbReference type="ARBA" id="ARBA00007417"/>
    </source>
</evidence>
<dbReference type="NCBIfam" id="TIGR00227">
    <property type="entry name" value="ribD_Cterm"/>
    <property type="match status" value="1"/>
</dbReference>
<feature type="binding site" evidence="14">
    <location>
        <position position="211"/>
    </location>
    <ligand>
        <name>substrate</name>
    </ligand>
</feature>
<dbReference type="PANTHER" id="PTHR38011:SF7">
    <property type="entry name" value="2,5-DIAMINO-6-RIBOSYLAMINO-4(3H)-PYRIMIDINONE 5'-PHOSPHATE REDUCTASE"/>
    <property type="match status" value="1"/>
</dbReference>
<keyword evidence="18" id="KW-1185">Reference proteome</keyword>
<dbReference type="PIRSF" id="PIRSF006769">
    <property type="entry name" value="RibD"/>
    <property type="match status" value="1"/>
</dbReference>
<dbReference type="UniPathway" id="UPA00275">
    <property type="reaction ID" value="UER00401"/>
</dbReference>
<dbReference type="InterPro" id="IPR002125">
    <property type="entry name" value="CMP_dCMP_dom"/>
</dbReference>
<comment type="catalytic activity">
    <reaction evidence="12">
        <text>2,5-diamino-6-hydroxy-4-(5-phosphoribosylamino)-pyrimidine + H2O + H(+) = 5-amino-6-(5-phospho-D-ribosylamino)uracil + NH4(+)</text>
        <dbReference type="Rhea" id="RHEA:21868"/>
        <dbReference type="ChEBI" id="CHEBI:15377"/>
        <dbReference type="ChEBI" id="CHEBI:15378"/>
        <dbReference type="ChEBI" id="CHEBI:28938"/>
        <dbReference type="ChEBI" id="CHEBI:58453"/>
        <dbReference type="ChEBI" id="CHEBI:58614"/>
        <dbReference type="EC" id="3.5.4.26"/>
    </reaction>
</comment>
<gene>
    <name evidence="17" type="ordered locus">Hhal_0900</name>
</gene>
<feature type="binding site" evidence="14">
    <location>
        <position position="207"/>
    </location>
    <ligand>
        <name>NADP(+)</name>
        <dbReference type="ChEBI" id="CHEBI:58349"/>
    </ligand>
</feature>
<dbReference type="NCBIfam" id="TIGR00326">
    <property type="entry name" value="eubact_ribD"/>
    <property type="match status" value="1"/>
</dbReference>
<dbReference type="eggNOG" id="COG1985">
    <property type="taxonomic scope" value="Bacteria"/>
</dbReference>
<sequence>MTTTDRHPDDPRWMARAIRRAAAVCPPPHPNPRVGCVLVRDGSVLAEAAHEQAGGPHAEAAALQAAGGAAHGATAYVTLEPCAHYGRTPPCARALIDAGVSRVVVGHRDPNPRVAGGGIAQLEAAGVAVTEGVLAADAEALNRGFLRRMAGGRPWVRVKLAASLDGRTAMASGESHWITSAAARRDVHRGRAEAAAVLTGVGTVRADDPRLDARDVEPAVPAERQPQRVVLDPRLTTPPHAALFQAPGPVLIGHAEYVNEARARALRSCGAELLPLPLQEGGLDLAAVLDALAAREINEVWVEAGPTLAGSWVRGGWADELIVYTAPHLMGDAARPLLALPGIETMAQRQPLAFSDVRRVGEEIRITARLV</sequence>
<dbReference type="InterPro" id="IPR011549">
    <property type="entry name" value="RibD_C"/>
</dbReference>
<feature type="binding site" evidence="14">
    <location>
        <position position="161"/>
    </location>
    <ligand>
        <name>NADP(+)</name>
        <dbReference type="ChEBI" id="CHEBI:58349"/>
    </ligand>
</feature>
<keyword evidence="7 12" id="KW-0479">Metal-binding</keyword>
<dbReference type="SUPFAM" id="SSF53927">
    <property type="entry name" value="Cytidine deaminase-like"/>
    <property type="match status" value="1"/>
</dbReference>
<dbReference type="CDD" id="cd01284">
    <property type="entry name" value="Riboflavin_deaminase-reductase"/>
    <property type="match status" value="1"/>
</dbReference>
<dbReference type="PANTHER" id="PTHR38011">
    <property type="entry name" value="DIHYDROFOLATE REDUCTASE FAMILY PROTEIN (AFU_ORTHOLOGUE AFUA_8G06820)"/>
    <property type="match status" value="1"/>
</dbReference>
<evidence type="ECO:0000256" key="12">
    <source>
        <dbReference type="PIRNR" id="PIRNR006769"/>
    </source>
</evidence>
<dbReference type="Pfam" id="PF00383">
    <property type="entry name" value="dCMP_cyt_deam_1"/>
    <property type="match status" value="1"/>
</dbReference>
<dbReference type="GO" id="GO:0008703">
    <property type="term" value="F:5-amino-6-(5-phosphoribosylamino)uracil reductase activity"/>
    <property type="evidence" value="ECO:0007669"/>
    <property type="project" value="UniProtKB-EC"/>
</dbReference>
<dbReference type="HOGENOM" id="CLU_036590_1_2_6"/>
<feature type="binding site" evidence="14">
    <location>
        <position position="177"/>
    </location>
    <ligand>
        <name>NADP(+)</name>
        <dbReference type="ChEBI" id="CHEBI:58349"/>
    </ligand>
</feature>
<feature type="binding site" evidence="14">
    <location>
        <position position="303"/>
    </location>
    <ligand>
        <name>substrate</name>
    </ligand>
</feature>
<dbReference type="PROSITE" id="PS00903">
    <property type="entry name" value="CYT_DCMP_DEAMINASES_1"/>
    <property type="match status" value="1"/>
</dbReference>
<comment type="similarity">
    <text evidence="5 12">In the C-terminal section; belongs to the HTP reductase family.</text>
</comment>
<feature type="binding site" evidence="15">
    <location>
        <position position="82"/>
    </location>
    <ligand>
        <name>Zn(2+)</name>
        <dbReference type="ChEBI" id="CHEBI:29105"/>
        <note>catalytic</note>
    </ligand>
</feature>
<keyword evidence="9 12" id="KW-0521">NADP</keyword>
<feature type="active site" description="Proton donor" evidence="13">
    <location>
        <position position="59"/>
    </location>
</feature>
<dbReference type="STRING" id="349124.Hhal_0900"/>
<accession>A1WVG4</accession>
<dbReference type="Gene3D" id="3.40.140.10">
    <property type="entry name" value="Cytidine Deaminase, domain 2"/>
    <property type="match status" value="1"/>
</dbReference>
<dbReference type="EC" id="1.1.1.193" evidence="12"/>
<comment type="similarity">
    <text evidence="4 12">In the N-terminal section; belongs to the cytidine and deoxycytidylate deaminase family.</text>
</comment>
<evidence type="ECO:0000256" key="2">
    <source>
        <dbReference type="ARBA" id="ARBA00004882"/>
    </source>
</evidence>
<protein>
    <recommendedName>
        <fullName evidence="12">Riboflavin biosynthesis protein RibD</fullName>
    </recommendedName>
    <domain>
        <recommendedName>
            <fullName evidence="12">Diaminohydroxyphosphoribosylaminopyrimidine deaminase</fullName>
            <shortName evidence="12">DRAP deaminase</shortName>
            <ecNumber evidence="12">3.5.4.26</ecNumber>
        </recommendedName>
        <alternativeName>
            <fullName evidence="12">Riboflavin-specific deaminase</fullName>
        </alternativeName>
    </domain>
    <domain>
        <recommendedName>
            <fullName evidence="12">5-amino-6-(5-phosphoribosylamino)uracil reductase</fullName>
            <ecNumber evidence="12">1.1.1.193</ecNumber>
        </recommendedName>
        <alternativeName>
            <fullName evidence="12">HTP reductase</fullName>
        </alternativeName>
    </domain>
</protein>
<evidence type="ECO:0000256" key="9">
    <source>
        <dbReference type="ARBA" id="ARBA00022857"/>
    </source>
</evidence>
<dbReference type="SUPFAM" id="SSF53597">
    <property type="entry name" value="Dihydrofolate reductase-like"/>
    <property type="match status" value="1"/>
</dbReference>
<keyword evidence="8 12" id="KW-0862">Zinc</keyword>
<evidence type="ECO:0000256" key="4">
    <source>
        <dbReference type="ARBA" id="ARBA00005259"/>
    </source>
</evidence>
<name>A1WVG4_HALHL</name>
<feature type="binding site" evidence="15">
    <location>
        <position position="91"/>
    </location>
    <ligand>
        <name>Zn(2+)</name>
        <dbReference type="ChEBI" id="CHEBI:29105"/>
        <note>catalytic</note>
    </ligand>
</feature>
<keyword evidence="12 17" id="KW-0378">Hydrolase</keyword>
<dbReference type="InterPro" id="IPR016192">
    <property type="entry name" value="APOBEC/CMP_deaminase_Zn-bd"/>
</dbReference>
<evidence type="ECO:0000256" key="6">
    <source>
        <dbReference type="ARBA" id="ARBA00022619"/>
    </source>
</evidence>
<evidence type="ECO:0000256" key="7">
    <source>
        <dbReference type="ARBA" id="ARBA00022723"/>
    </source>
</evidence>
<evidence type="ECO:0000313" key="17">
    <source>
        <dbReference type="EMBL" id="ABM61676.1"/>
    </source>
</evidence>